<protein>
    <recommendedName>
        <fullName evidence="4">Lipoprotein</fullName>
    </recommendedName>
</protein>
<accession>T2KQ67</accession>
<dbReference type="PATRIC" id="fig|1347342.6.peg.2907"/>
<sequence length="83" mass="9349">MKKLIVLLAVLTAFNCKTAKTINDPKGNATGVMVERRLPVKNKPGLYKYFMSPLNGKSRSFIVISTAKFEEKKPVYFNQTPVQ</sequence>
<keyword evidence="3" id="KW-1185">Reference proteome</keyword>
<dbReference type="EMBL" id="HG315671">
    <property type="protein sequence ID" value="CDF80601.1"/>
    <property type="molecule type" value="Genomic_DNA"/>
</dbReference>
<proteinExistence type="predicted"/>
<evidence type="ECO:0008006" key="4">
    <source>
        <dbReference type="Google" id="ProtNLM"/>
    </source>
</evidence>
<evidence type="ECO:0000256" key="1">
    <source>
        <dbReference type="SAM" id="SignalP"/>
    </source>
</evidence>
<evidence type="ECO:0000313" key="3">
    <source>
        <dbReference type="Proteomes" id="UP000016160"/>
    </source>
</evidence>
<dbReference type="HOGENOM" id="CLU_2537624_0_0_10"/>
<feature type="signal peptide" evidence="1">
    <location>
        <begin position="1"/>
        <end position="19"/>
    </location>
</feature>
<keyword evidence="1" id="KW-0732">Signal</keyword>
<feature type="chain" id="PRO_5004591012" description="Lipoprotein" evidence="1">
    <location>
        <begin position="20"/>
        <end position="83"/>
    </location>
</feature>
<dbReference type="RefSeq" id="WP_038531849.1">
    <property type="nucleotide sequence ID" value="NZ_HG315671.1"/>
</dbReference>
<dbReference type="AlphaFoldDB" id="T2KQ67"/>
<gene>
    <name evidence="2" type="ORF">BN863_28890</name>
</gene>
<name>T2KQ67_FORAG</name>
<evidence type="ECO:0000313" key="2">
    <source>
        <dbReference type="EMBL" id="CDF80601.1"/>
    </source>
</evidence>
<dbReference type="Proteomes" id="UP000016160">
    <property type="component" value="Chromosome"/>
</dbReference>
<organism evidence="2 3">
    <name type="scientific">Formosa agariphila (strain DSM 15362 / KCTC 12365 / LMG 23005 / KMM 3901 / M-2Alg 35-1)</name>
    <dbReference type="NCBI Taxonomy" id="1347342"/>
    <lineage>
        <taxon>Bacteria</taxon>
        <taxon>Pseudomonadati</taxon>
        <taxon>Bacteroidota</taxon>
        <taxon>Flavobacteriia</taxon>
        <taxon>Flavobacteriales</taxon>
        <taxon>Flavobacteriaceae</taxon>
        <taxon>Formosa</taxon>
    </lineage>
</organism>
<dbReference type="STRING" id="1347342.BN863_28890"/>
<reference evidence="2 3" key="1">
    <citation type="journal article" date="2013" name="Appl. Environ. Microbiol.">
        <title>The genome of the alga-associated marine flavobacterium Formosa agariphila KMM 3901T reveals a broad potential for degradation of algal polysaccharides.</title>
        <authorList>
            <person name="Mann A.J."/>
            <person name="Hahnke R.L."/>
            <person name="Huang S."/>
            <person name="Werner J."/>
            <person name="Xing P."/>
            <person name="Barbeyron T."/>
            <person name="Huettel B."/>
            <person name="Stueber K."/>
            <person name="Reinhardt R."/>
            <person name="Harder J."/>
            <person name="Gloeckner F.O."/>
            <person name="Amann R.I."/>
            <person name="Teeling H."/>
        </authorList>
    </citation>
    <scope>NUCLEOTIDE SEQUENCE [LARGE SCALE GENOMIC DNA]</scope>
    <source>
        <strain evidence="3">DSM 15362 / KCTC 12365 / LMG 23005 / KMM 3901</strain>
    </source>
</reference>